<organism evidence="1 2">
    <name type="scientific">Citricoccus nitrophenolicus</name>
    <dbReference type="NCBI Taxonomy" id="863575"/>
    <lineage>
        <taxon>Bacteria</taxon>
        <taxon>Bacillati</taxon>
        <taxon>Actinomycetota</taxon>
        <taxon>Actinomycetes</taxon>
        <taxon>Micrococcales</taxon>
        <taxon>Micrococcaceae</taxon>
        <taxon>Citricoccus</taxon>
    </lineage>
</organism>
<keyword evidence="2" id="KW-1185">Reference proteome</keyword>
<name>A0ABV0IIW5_9MICC</name>
<accession>A0ABV0IIW5</accession>
<dbReference type="Pfam" id="PF03013">
    <property type="entry name" value="Pyr_excise"/>
    <property type="match status" value="1"/>
</dbReference>
<dbReference type="InterPro" id="IPR004260">
    <property type="entry name" value="Pyr-dimer_DNA_glycosylase"/>
</dbReference>
<dbReference type="Proteomes" id="UP001484097">
    <property type="component" value="Unassembled WGS sequence"/>
</dbReference>
<evidence type="ECO:0000313" key="2">
    <source>
        <dbReference type="Proteomes" id="UP001484097"/>
    </source>
</evidence>
<dbReference type="RefSeq" id="WP_347920705.1">
    <property type="nucleotide sequence ID" value="NZ_JBDXMX010000004.1"/>
</dbReference>
<evidence type="ECO:0000313" key="1">
    <source>
        <dbReference type="EMBL" id="MEO9248086.1"/>
    </source>
</evidence>
<comment type="caution">
    <text evidence="1">The sequence shown here is derived from an EMBL/GenBank/DDBJ whole genome shotgun (WGS) entry which is preliminary data.</text>
</comment>
<protein>
    <submittedName>
        <fullName evidence="1">Pyrimidine dimer DNA glycosylase/endonuclease V</fullName>
    </submittedName>
</protein>
<proteinExistence type="predicted"/>
<reference evidence="1 2" key="1">
    <citation type="submission" date="2024-05" db="EMBL/GenBank/DDBJ databases">
        <authorList>
            <person name="Yi C."/>
        </authorList>
    </citation>
    <scope>NUCLEOTIDE SEQUENCE [LARGE SCALE GENOMIC DNA]</scope>
    <source>
        <strain evidence="1 2">XS13</strain>
    </source>
</reference>
<gene>
    <name evidence="1" type="ORF">ABDK96_10360</name>
</gene>
<sequence>MRLWSLHPRYLDRQGLTGGWREALLAQAVLAGRTTGYRAHPQLVRFRAHPDPAAAVGSFLLVLAEEASARGYRFDRSRIDHPGAAVPRIRVTDGQVGYEWQHLLAKLAQRDPGRLATLSGITTPEVHPLFEVVSGPVEAWERPV</sequence>
<dbReference type="EMBL" id="JBDXMX010000004">
    <property type="protein sequence ID" value="MEO9248086.1"/>
    <property type="molecule type" value="Genomic_DNA"/>
</dbReference>